<gene>
    <name evidence="3" type="ORF">F8144_43875</name>
</gene>
<feature type="domain" description="A-factor biosynthesis hotdog" evidence="2">
    <location>
        <begin position="212"/>
        <end position="324"/>
    </location>
</feature>
<dbReference type="EMBL" id="WBKG01000080">
    <property type="protein sequence ID" value="KAB1973355.1"/>
    <property type="molecule type" value="Genomic_DNA"/>
</dbReference>
<evidence type="ECO:0000313" key="4">
    <source>
        <dbReference type="Proteomes" id="UP000442990"/>
    </source>
</evidence>
<feature type="region of interest" description="Disordered" evidence="1">
    <location>
        <begin position="197"/>
        <end position="216"/>
    </location>
</feature>
<evidence type="ECO:0000313" key="3">
    <source>
        <dbReference type="EMBL" id="KAB1973355.1"/>
    </source>
</evidence>
<dbReference type="Proteomes" id="UP000442990">
    <property type="component" value="Unassembled WGS sequence"/>
</dbReference>
<dbReference type="AlphaFoldDB" id="A0A7J5D1A5"/>
<feature type="domain" description="A-factor biosynthesis hotdog" evidence="2">
    <location>
        <begin position="45"/>
        <end position="180"/>
    </location>
</feature>
<accession>A0A7J5D1A5</accession>
<name>A0A7J5D1A5_9ACTN</name>
<dbReference type="Pfam" id="PF03756">
    <property type="entry name" value="AfsA"/>
    <property type="match status" value="2"/>
</dbReference>
<dbReference type="InterPro" id="IPR047757">
    <property type="entry name" value="AfsA-like"/>
</dbReference>
<keyword evidence="4" id="KW-1185">Reference proteome</keyword>
<proteinExistence type="predicted"/>
<evidence type="ECO:0000259" key="2">
    <source>
        <dbReference type="Pfam" id="PF03756"/>
    </source>
</evidence>
<feature type="compositionally biased region" description="Gly residues" evidence="1">
    <location>
        <begin position="18"/>
        <end position="31"/>
    </location>
</feature>
<reference evidence="3 4" key="1">
    <citation type="submission" date="2019-09" db="EMBL/GenBank/DDBJ databases">
        <title>Isolation and identification of active actinomycetes.</title>
        <authorList>
            <person name="Yu Z."/>
            <person name="Han C."/>
            <person name="Yu B."/>
        </authorList>
    </citation>
    <scope>NUCLEOTIDE SEQUENCE [LARGE SCALE GENOMIC DNA]</scope>
    <source>
        <strain evidence="3 4">NEAU-H2</strain>
    </source>
</reference>
<organism evidence="3 4">
    <name type="scientific">Streptomyces triticiradicis</name>
    <dbReference type="NCBI Taxonomy" id="2651189"/>
    <lineage>
        <taxon>Bacteria</taxon>
        <taxon>Bacillati</taxon>
        <taxon>Actinomycetota</taxon>
        <taxon>Actinomycetes</taxon>
        <taxon>Kitasatosporales</taxon>
        <taxon>Streptomycetaceae</taxon>
        <taxon>Streptomyces</taxon>
    </lineage>
</organism>
<dbReference type="InterPro" id="IPR005509">
    <property type="entry name" value="AfsA_hotdog_dom"/>
</dbReference>
<sequence length="331" mass="35129">MSTSTSTYRTNRVIPGVTGPGGHAAPAGGGTAVPQPLTSTVPKELVHRASVAEVMLTDWARSGEHRFVLAAQWPRGHSFFTNVEGCHDPLIAAETIRQAGLLLAHAEYGVPLGHRFLVSDLGVAVRPAHLRVGAAPASLELDVRCRDVKERRGEVTGFRVEVEVYREGSLAATGGGTLTCIAPRVYQRLRGARGPGRARVMPLTAPEPPQSVGRMSPTDVVLSPAGGPGRWQLRVDTRHPVLFDHMVDHVPGMLLLEAARQAAAAALGHARLPLAVAGEFLRYAELDTPCTIEAHPAAGTGEKGARTVLVTGRQDRAPVFRCTVAMAAPPR</sequence>
<feature type="region of interest" description="Disordered" evidence="1">
    <location>
        <begin position="1"/>
        <end position="34"/>
    </location>
</feature>
<dbReference type="GO" id="GO:0016740">
    <property type="term" value="F:transferase activity"/>
    <property type="evidence" value="ECO:0007669"/>
    <property type="project" value="InterPro"/>
</dbReference>
<feature type="compositionally biased region" description="Polar residues" evidence="1">
    <location>
        <begin position="1"/>
        <end position="10"/>
    </location>
</feature>
<protein>
    <recommendedName>
        <fullName evidence="2">A-factor biosynthesis hotdog domain-containing protein</fullName>
    </recommendedName>
</protein>
<dbReference type="RefSeq" id="WP_151474991.1">
    <property type="nucleotide sequence ID" value="NZ_WBKG01000080.1"/>
</dbReference>
<comment type="caution">
    <text evidence="3">The sequence shown here is derived from an EMBL/GenBank/DDBJ whole genome shotgun (WGS) entry which is preliminary data.</text>
</comment>
<evidence type="ECO:0000256" key="1">
    <source>
        <dbReference type="SAM" id="MobiDB-lite"/>
    </source>
</evidence>
<dbReference type="NCBIfam" id="NF041195">
    <property type="entry name" value="ScbA_BarX_GamBu"/>
    <property type="match status" value="1"/>
</dbReference>